<dbReference type="Gene3D" id="1.10.10.60">
    <property type="entry name" value="Homeodomain-like"/>
    <property type="match status" value="1"/>
</dbReference>
<keyword evidence="6" id="KW-0731">Sigma factor</keyword>
<dbReference type="EMBL" id="QVEV01000002">
    <property type="protein sequence ID" value="RGC18528.1"/>
    <property type="molecule type" value="Genomic_DNA"/>
</dbReference>
<evidence type="ECO:0000259" key="10">
    <source>
        <dbReference type="Pfam" id="PF04963"/>
    </source>
</evidence>
<dbReference type="PANTHER" id="PTHR32248:SF4">
    <property type="entry name" value="RNA POLYMERASE SIGMA-54 FACTOR"/>
    <property type="match status" value="1"/>
</dbReference>
<keyword evidence="7" id="KW-0238">DNA-binding</keyword>
<evidence type="ECO:0000256" key="4">
    <source>
        <dbReference type="ARBA" id="ARBA00022695"/>
    </source>
</evidence>
<dbReference type="Pfam" id="PF04552">
    <property type="entry name" value="Sigma54_DBD"/>
    <property type="match status" value="1"/>
</dbReference>
<gene>
    <name evidence="11" type="primary">rpoN</name>
    <name evidence="11" type="ORF">DXA38_02180</name>
</gene>
<dbReference type="GO" id="GO:0006352">
    <property type="term" value="P:DNA-templated transcription initiation"/>
    <property type="evidence" value="ECO:0007669"/>
    <property type="project" value="InterPro"/>
</dbReference>
<dbReference type="RefSeq" id="WP_117441776.1">
    <property type="nucleotide sequence ID" value="NZ_JAJFEN010000018.1"/>
</dbReference>
<organism evidence="11 12">
    <name type="scientific">Clostridium innocuum</name>
    <dbReference type="NCBI Taxonomy" id="1522"/>
    <lineage>
        <taxon>Bacteria</taxon>
        <taxon>Bacillati</taxon>
        <taxon>Bacillota</taxon>
        <taxon>Clostridia</taxon>
        <taxon>Eubacteriales</taxon>
        <taxon>Clostridiaceae</taxon>
        <taxon>Clostridium</taxon>
    </lineage>
</organism>
<dbReference type="GO" id="GO:0016987">
    <property type="term" value="F:sigma factor activity"/>
    <property type="evidence" value="ECO:0007669"/>
    <property type="project" value="UniProtKB-KW"/>
</dbReference>
<dbReference type="PIRSF" id="PIRSF000774">
    <property type="entry name" value="RpoN"/>
    <property type="match status" value="1"/>
</dbReference>
<keyword evidence="8" id="KW-0804">Transcription</keyword>
<protein>
    <submittedName>
        <fullName evidence="11">RNA polymerase sigma-54 factor</fullName>
    </submittedName>
</protein>
<dbReference type="Proteomes" id="UP000260025">
    <property type="component" value="Unassembled WGS sequence"/>
</dbReference>
<reference evidence="11 12" key="1">
    <citation type="submission" date="2018-08" db="EMBL/GenBank/DDBJ databases">
        <title>A genome reference for cultivated species of the human gut microbiota.</title>
        <authorList>
            <person name="Zou Y."/>
            <person name="Xue W."/>
            <person name="Luo G."/>
        </authorList>
    </citation>
    <scope>NUCLEOTIDE SEQUENCE [LARGE SCALE GENOMIC DNA]</scope>
    <source>
        <strain evidence="11 12">OF01-2LB</strain>
    </source>
</reference>
<evidence type="ECO:0000259" key="9">
    <source>
        <dbReference type="Pfam" id="PF04552"/>
    </source>
</evidence>
<dbReference type="PANTHER" id="PTHR32248">
    <property type="entry name" value="RNA POLYMERASE SIGMA-54 FACTOR"/>
    <property type="match status" value="1"/>
</dbReference>
<keyword evidence="4" id="KW-0548">Nucleotidyltransferase</keyword>
<evidence type="ECO:0000256" key="7">
    <source>
        <dbReference type="ARBA" id="ARBA00023125"/>
    </source>
</evidence>
<dbReference type="GO" id="GO:0016779">
    <property type="term" value="F:nucleotidyltransferase activity"/>
    <property type="evidence" value="ECO:0007669"/>
    <property type="project" value="UniProtKB-KW"/>
</dbReference>
<evidence type="ECO:0000256" key="3">
    <source>
        <dbReference type="ARBA" id="ARBA00022679"/>
    </source>
</evidence>
<evidence type="ECO:0000313" key="12">
    <source>
        <dbReference type="Proteomes" id="UP000260025"/>
    </source>
</evidence>
<dbReference type="PROSITE" id="PS00717">
    <property type="entry name" value="SIGMA54_1"/>
    <property type="match status" value="1"/>
</dbReference>
<dbReference type="GO" id="GO:0000428">
    <property type="term" value="C:DNA-directed RNA polymerase complex"/>
    <property type="evidence" value="ECO:0007669"/>
    <property type="project" value="UniProtKB-KW"/>
</dbReference>
<dbReference type="InterPro" id="IPR038709">
    <property type="entry name" value="RpoN_core-bd_sf"/>
</dbReference>
<comment type="caution">
    <text evidence="11">The sequence shown here is derived from an EMBL/GenBank/DDBJ whole genome shotgun (WGS) entry which is preliminary data.</text>
</comment>
<dbReference type="GO" id="GO:0003677">
    <property type="term" value="F:DNA binding"/>
    <property type="evidence" value="ECO:0007669"/>
    <property type="project" value="UniProtKB-KW"/>
</dbReference>
<dbReference type="PROSITE" id="PS50044">
    <property type="entry name" value="SIGMA54_3"/>
    <property type="match status" value="1"/>
</dbReference>
<dbReference type="InterPro" id="IPR007046">
    <property type="entry name" value="RNA_pol_sigma_54_core-bd"/>
</dbReference>
<evidence type="ECO:0000256" key="8">
    <source>
        <dbReference type="ARBA" id="ARBA00023163"/>
    </source>
</evidence>
<evidence type="ECO:0000256" key="5">
    <source>
        <dbReference type="ARBA" id="ARBA00023015"/>
    </source>
</evidence>
<proteinExistence type="inferred from homology"/>
<evidence type="ECO:0000313" key="11">
    <source>
        <dbReference type="EMBL" id="RGC18528.1"/>
    </source>
</evidence>
<name>A0A3E2W485_CLOIN</name>
<sequence>MKQSLEIIQNQKQKFSSKLVPSMEILSLSQHELETLVDASLMDNPFSDVDQNMISLKVRDVDLDFKHVRKKQGELQEMEYADEGRNDLFEHVMGQLSSHIHTKKDEEIFTVLLESLDSRGFLEETPEDLCRFLNIKKTRLLRYLHILQHVSPKGLGAKDIKECICIQLSEIEGSSLAQHIVCSHLEALNTGNYLKIAKLEYTDVEEVKRALTLIRSLNPIPANGFSVREKTVFIIPDVYIRKEDSACILEMNARLQNKLSMNTENYELYKSAACNKEAKAFLKEKLNDFKWLQYSISRRAVTLKKIITFLVEYQAAFFQTGDERALKPLRLVDIAEQLDMHISTISRAISSKFFQCEYGTYSFHFLLPRCYEKQGEVTASIDTIQNEIKEIIRVEDKQHPYSDEKIHQLLEEDGFVVSRRSVTLYRKECGIPSSRNRKTIHI</sequence>
<evidence type="ECO:0000256" key="6">
    <source>
        <dbReference type="ARBA" id="ARBA00023082"/>
    </source>
</evidence>
<dbReference type="Gene3D" id="1.10.10.1330">
    <property type="entry name" value="RNA polymerase sigma-54 factor, core-binding domain"/>
    <property type="match status" value="1"/>
</dbReference>
<evidence type="ECO:0000256" key="2">
    <source>
        <dbReference type="ARBA" id="ARBA00022478"/>
    </source>
</evidence>
<feature type="domain" description="RNA polymerase sigma factor 54 DNA-binding" evidence="9">
    <location>
        <begin position="280"/>
        <end position="438"/>
    </location>
</feature>
<dbReference type="InterPro" id="IPR007634">
    <property type="entry name" value="RNA_pol_sigma_54_DNA-bd"/>
</dbReference>
<evidence type="ECO:0000256" key="1">
    <source>
        <dbReference type="ARBA" id="ARBA00008798"/>
    </source>
</evidence>
<keyword evidence="2" id="KW-0240">DNA-directed RNA polymerase</keyword>
<dbReference type="Pfam" id="PF04963">
    <property type="entry name" value="Sigma54_CBD"/>
    <property type="match status" value="1"/>
</dbReference>
<comment type="similarity">
    <text evidence="1">Belongs to the sigma-54 factor family.</text>
</comment>
<keyword evidence="5" id="KW-0805">Transcription regulation</keyword>
<feature type="domain" description="RNA polymerase sigma factor 54 core-binding" evidence="10">
    <location>
        <begin position="83"/>
        <end position="263"/>
    </location>
</feature>
<dbReference type="Pfam" id="PF00309">
    <property type="entry name" value="Sigma54_AID"/>
    <property type="match status" value="1"/>
</dbReference>
<keyword evidence="3" id="KW-0808">Transferase</keyword>
<dbReference type="AlphaFoldDB" id="A0A3E2W485"/>
<dbReference type="InterPro" id="IPR000394">
    <property type="entry name" value="RNA_pol_sigma_54"/>
</dbReference>
<dbReference type="OrthoDB" id="9814402at2"/>
<dbReference type="PRINTS" id="PR00045">
    <property type="entry name" value="SIGMA54FCT"/>
</dbReference>
<dbReference type="GO" id="GO:0001216">
    <property type="term" value="F:DNA-binding transcription activator activity"/>
    <property type="evidence" value="ECO:0007669"/>
    <property type="project" value="InterPro"/>
</dbReference>
<dbReference type="NCBIfam" id="TIGR02395">
    <property type="entry name" value="rpoN_sigma"/>
    <property type="match status" value="1"/>
</dbReference>
<accession>A0A3E2W485</accession>